<dbReference type="GO" id="GO:0005886">
    <property type="term" value="C:plasma membrane"/>
    <property type="evidence" value="ECO:0007669"/>
    <property type="project" value="TreeGrafter"/>
</dbReference>
<reference evidence="3 4" key="1">
    <citation type="submission" date="2015-09" db="EMBL/GenBank/DDBJ databases">
        <title>Identification and resolution of microdiversity through metagenomic sequencing of parallel consortia.</title>
        <authorList>
            <person name="Nelson W.C."/>
            <person name="Romine M.F."/>
            <person name="Lindemann S.R."/>
        </authorList>
    </citation>
    <scope>NUCLEOTIDE SEQUENCE [LARGE SCALE GENOMIC DNA]</scope>
    <source>
        <strain evidence="3">HL-55</strain>
    </source>
</reference>
<accession>A0A0P7ZLE3</accession>
<dbReference type="Proteomes" id="UP000050416">
    <property type="component" value="Unassembled WGS sequence"/>
</dbReference>
<dbReference type="InterPro" id="IPR005097">
    <property type="entry name" value="Sacchrp_dh_NADP-bd"/>
</dbReference>
<protein>
    <recommendedName>
        <fullName evidence="2">Saccharopine dehydrogenase NADP binding domain-containing protein</fullName>
    </recommendedName>
</protein>
<dbReference type="EMBL" id="LJZQ01000003">
    <property type="protein sequence ID" value="KPQ30096.1"/>
    <property type="molecule type" value="Genomic_DNA"/>
</dbReference>
<proteinExistence type="inferred from homology"/>
<name>A0A0P7ZLE3_9GAMM</name>
<evidence type="ECO:0000259" key="2">
    <source>
        <dbReference type="Pfam" id="PF03435"/>
    </source>
</evidence>
<comment type="caution">
    <text evidence="3">The sequence shown here is derived from an EMBL/GenBank/DDBJ whole genome shotgun (WGS) entry which is preliminary data.</text>
</comment>
<feature type="domain" description="Saccharopine dehydrogenase NADP binding" evidence="2">
    <location>
        <begin position="12"/>
        <end position="141"/>
    </location>
</feature>
<dbReference type="SUPFAM" id="SSF51735">
    <property type="entry name" value="NAD(P)-binding Rossmann-fold domains"/>
    <property type="match status" value="1"/>
</dbReference>
<evidence type="ECO:0000313" key="3">
    <source>
        <dbReference type="EMBL" id="KPQ30096.1"/>
    </source>
</evidence>
<dbReference type="InterPro" id="IPR036291">
    <property type="entry name" value="NAD(P)-bd_dom_sf"/>
</dbReference>
<evidence type="ECO:0000313" key="4">
    <source>
        <dbReference type="Proteomes" id="UP000050416"/>
    </source>
</evidence>
<dbReference type="FunFam" id="3.40.50.720:FF:000413">
    <property type="entry name" value="Trans-acting enoyl reductase"/>
    <property type="match status" value="1"/>
</dbReference>
<dbReference type="Gene3D" id="3.40.50.720">
    <property type="entry name" value="NAD(P)-binding Rossmann-like Domain"/>
    <property type="match status" value="1"/>
</dbReference>
<dbReference type="OrthoDB" id="4420885at2"/>
<dbReference type="PATRIC" id="fig|1305731.5.peg.2539"/>
<dbReference type="Pfam" id="PF03435">
    <property type="entry name" value="Sacchrp_dh_NADP"/>
    <property type="match status" value="1"/>
</dbReference>
<sequence length="413" mass="44603">MNNSKQADFDLVVFGATSFVGQILTRYLVENYGVNAEVKWAIAGRSEAKLNALKGDLGDAASKLPVLLADAADDDAVAAMCRQTRVVISTVGPYALFGEPLVKACVATGTDYCDLTGEVQWIRRMVERYEAQAKQTGARIVHCCGFDSIPSDMGVWFLQQKAEEAFGKPCQDVRMRVKVAKGGLSGGTVASMINVAKEAGADPKLRKELANPFSICPEGHRSKARQPSLKTAEYDKDFGVWLAPFVMGAINTRVVHRSNAMQSARYGTEFTYDEAMMTGKGAKGRLTAYGITAALGAFFTASAIKPTRWVVEKLVPKPGEGPSEKEQENGFYDLRFVGRTPDGKTIITKVTGDRDPGYGSTAKMLGEAGLCLAFDVQESTKGGFWTPASALDGKLLERLTSKAGLTFEVLETR</sequence>
<comment type="similarity">
    <text evidence="1">Belongs to the saccharopine dehydrogenase family. Enoyl reductase subfamily.</text>
</comment>
<gene>
    <name evidence="3" type="ORF">HLUCCX14_03160</name>
</gene>
<evidence type="ECO:0000256" key="1">
    <source>
        <dbReference type="ARBA" id="ARBA00010591"/>
    </source>
</evidence>
<dbReference type="PANTHER" id="PTHR12286:SF5">
    <property type="entry name" value="SACCHAROPINE DEHYDROGENASE-LIKE OXIDOREDUCTASE"/>
    <property type="match status" value="1"/>
</dbReference>
<organism evidence="3 4">
    <name type="scientific">Marinobacter excellens HL-55</name>
    <dbReference type="NCBI Taxonomy" id="1305731"/>
    <lineage>
        <taxon>Bacteria</taxon>
        <taxon>Pseudomonadati</taxon>
        <taxon>Pseudomonadota</taxon>
        <taxon>Gammaproteobacteria</taxon>
        <taxon>Pseudomonadales</taxon>
        <taxon>Marinobacteraceae</taxon>
        <taxon>Marinobacter</taxon>
    </lineage>
</organism>
<dbReference type="InterPro" id="IPR051276">
    <property type="entry name" value="Saccharopine_DH-like_oxidrdct"/>
</dbReference>
<dbReference type="GO" id="GO:0009247">
    <property type="term" value="P:glycolipid biosynthetic process"/>
    <property type="evidence" value="ECO:0007669"/>
    <property type="project" value="TreeGrafter"/>
</dbReference>
<dbReference type="PANTHER" id="PTHR12286">
    <property type="entry name" value="SACCHAROPINE DEHYDROGENASE-LIKE OXIDOREDUCTASE"/>
    <property type="match status" value="1"/>
</dbReference>
<dbReference type="STRING" id="1305731.GCA_000934705_01223"/>
<dbReference type="AlphaFoldDB" id="A0A0P7ZLE3"/>